<keyword evidence="8" id="KW-1185">Reference proteome</keyword>
<reference evidence="7 8" key="1">
    <citation type="journal article" date="2017" name="Gigascience">
        <title>Draft genome of the honey bee ectoparasitic mite, Tropilaelaps mercedesae, is shaped by the parasitic life history.</title>
        <authorList>
            <person name="Dong X."/>
            <person name="Armstrong S.D."/>
            <person name="Xia D."/>
            <person name="Makepeace B.L."/>
            <person name="Darby A.C."/>
            <person name="Kadowaki T."/>
        </authorList>
    </citation>
    <scope>NUCLEOTIDE SEQUENCE [LARGE SCALE GENOMIC DNA]</scope>
    <source>
        <strain evidence="7">Wuxi-XJTLU</strain>
    </source>
</reference>
<evidence type="ECO:0000313" key="7">
    <source>
        <dbReference type="EMBL" id="OQR70679.1"/>
    </source>
</evidence>
<comment type="subcellular location">
    <subcellularLocation>
        <location evidence="1">Nucleus</location>
    </subcellularLocation>
</comment>
<keyword evidence="4" id="KW-0804">Transcription</keyword>
<evidence type="ECO:0000256" key="5">
    <source>
        <dbReference type="ARBA" id="ARBA00023242"/>
    </source>
</evidence>
<name>A0A1V9XAW4_9ACAR</name>
<evidence type="ECO:0000256" key="2">
    <source>
        <dbReference type="ARBA" id="ARBA00023015"/>
    </source>
</evidence>
<keyword evidence="2" id="KW-0805">Transcription regulation</keyword>
<evidence type="ECO:0000256" key="1">
    <source>
        <dbReference type="ARBA" id="ARBA00004123"/>
    </source>
</evidence>
<keyword evidence="3" id="KW-0238">DNA-binding</keyword>
<evidence type="ECO:0000256" key="4">
    <source>
        <dbReference type="ARBA" id="ARBA00023163"/>
    </source>
</evidence>
<dbReference type="OrthoDB" id="6242697at2759"/>
<proteinExistence type="predicted"/>
<dbReference type="InParanoid" id="A0A1V9XAW4"/>
<dbReference type="EMBL" id="MNPL01016675">
    <property type="protein sequence ID" value="OQR70679.1"/>
    <property type="molecule type" value="Genomic_DNA"/>
</dbReference>
<dbReference type="AlphaFoldDB" id="A0A1V9XAW4"/>
<evidence type="ECO:0000256" key="6">
    <source>
        <dbReference type="SAM" id="MobiDB-lite"/>
    </source>
</evidence>
<evidence type="ECO:0000256" key="3">
    <source>
        <dbReference type="ARBA" id="ARBA00023125"/>
    </source>
</evidence>
<organism evidence="7 8">
    <name type="scientific">Tropilaelaps mercedesae</name>
    <dbReference type="NCBI Taxonomy" id="418985"/>
    <lineage>
        <taxon>Eukaryota</taxon>
        <taxon>Metazoa</taxon>
        <taxon>Ecdysozoa</taxon>
        <taxon>Arthropoda</taxon>
        <taxon>Chelicerata</taxon>
        <taxon>Arachnida</taxon>
        <taxon>Acari</taxon>
        <taxon>Parasitiformes</taxon>
        <taxon>Mesostigmata</taxon>
        <taxon>Gamasina</taxon>
        <taxon>Dermanyssoidea</taxon>
        <taxon>Laelapidae</taxon>
        <taxon>Tropilaelaps</taxon>
    </lineage>
</organism>
<dbReference type="Proteomes" id="UP000192247">
    <property type="component" value="Unassembled WGS sequence"/>
</dbReference>
<comment type="caution">
    <text evidence="7">The sequence shown here is derived from an EMBL/GenBank/DDBJ whole genome shotgun (WGS) entry which is preliminary data.</text>
</comment>
<dbReference type="GO" id="GO:0000978">
    <property type="term" value="F:RNA polymerase II cis-regulatory region sequence-specific DNA binding"/>
    <property type="evidence" value="ECO:0007669"/>
    <property type="project" value="TreeGrafter"/>
</dbReference>
<sequence>MSAASSKFYIPNSSTTGQTLFHFTRKGLSIDTGRCVMLVGLNISFDDVLDGLSQLTNGDDFSLFELPPTVSSGTVQTPTEAPPAPATHSGSDLSPGTVDSLPSAAEMDDMWSPPLASSCPAELTSMVKSESSSCEFFTENDLKALAKDRQKKDNHNMTTTHRQAQLASVSLSGIRRTLRCFALFPENRMSMELLLFGCPRASDDGSFKRGKPNSEKEGDACTSCVWHRLECLQALPVMV</sequence>
<dbReference type="GO" id="GO:0000981">
    <property type="term" value="F:DNA-binding transcription factor activity, RNA polymerase II-specific"/>
    <property type="evidence" value="ECO:0007669"/>
    <property type="project" value="TreeGrafter"/>
</dbReference>
<dbReference type="PANTHER" id="PTHR45776">
    <property type="entry name" value="MIP04163P"/>
    <property type="match status" value="1"/>
</dbReference>
<gene>
    <name evidence="7" type="ORF">BIW11_11474</name>
</gene>
<feature type="region of interest" description="Disordered" evidence="6">
    <location>
        <begin position="69"/>
        <end position="112"/>
    </location>
</feature>
<protein>
    <submittedName>
        <fullName evidence="7">Microphthalmia-associated transcription factor-like</fullName>
    </submittedName>
</protein>
<dbReference type="STRING" id="418985.A0A1V9XAW4"/>
<accession>A0A1V9XAW4</accession>
<evidence type="ECO:0000313" key="8">
    <source>
        <dbReference type="Proteomes" id="UP000192247"/>
    </source>
</evidence>
<keyword evidence="5" id="KW-0539">Nucleus</keyword>
<dbReference type="PANTHER" id="PTHR45776:SF2">
    <property type="entry name" value="MIP04163P"/>
    <property type="match status" value="1"/>
</dbReference>
<dbReference type="GO" id="GO:0005634">
    <property type="term" value="C:nucleus"/>
    <property type="evidence" value="ECO:0007669"/>
    <property type="project" value="UniProtKB-SubCell"/>
</dbReference>